<reference evidence="1 2" key="1">
    <citation type="journal article" date="2024" name="G3 (Bethesda)">
        <title>Genome assembly of Hibiscus sabdariffa L. provides insights into metabolisms of medicinal natural products.</title>
        <authorList>
            <person name="Kim T."/>
        </authorList>
    </citation>
    <scope>NUCLEOTIDE SEQUENCE [LARGE SCALE GENOMIC DNA]</scope>
    <source>
        <strain evidence="1">TK-2024</strain>
        <tissue evidence="1">Old leaves</tissue>
    </source>
</reference>
<evidence type="ECO:0000313" key="1">
    <source>
        <dbReference type="EMBL" id="KAK8537134.1"/>
    </source>
</evidence>
<sequence length="113" mass="12497">MVSPPLHGGGTVTLAHVERDRQESLSSHVSCIPLARVINPGSMMRDDLIRRMQFVKTTKLLVFWAFGSSSLIYLKRRRVPFGVGVWCGKAHAYTDTYPIAIIKIPIGTSTVSV</sequence>
<proteinExistence type="predicted"/>
<dbReference type="EMBL" id="JBBPBM010000028">
    <property type="protein sequence ID" value="KAK8537134.1"/>
    <property type="molecule type" value="Genomic_DNA"/>
</dbReference>
<keyword evidence="2" id="KW-1185">Reference proteome</keyword>
<accession>A0ABR2DDY4</accession>
<gene>
    <name evidence="1" type="ORF">V6N12_043308</name>
</gene>
<comment type="caution">
    <text evidence="1">The sequence shown here is derived from an EMBL/GenBank/DDBJ whole genome shotgun (WGS) entry which is preliminary data.</text>
</comment>
<evidence type="ECO:0000313" key="2">
    <source>
        <dbReference type="Proteomes" id="UP001472677"/>
    </source>
</evidence>
<organism evidence="1 2">
    <name type="scientific">Hibiscus sabdariffa</name>
    <name type="common">roselle</name>
    <dbReference type="NCBI Taxonomy" id="183260"/>
    <lineage>
        <taxon>Eukaryota</taxon>
        <taxon>Viridiplantae</taxon>
        <taxon>Streptophyta</taxon>
        <taxon>Embryophyta</taxon>
        <taxon>Tracheophyta</taxon>
        <taxon>Spermatophyta</taxon>
        <taxon>Magnoliopsida</taxon>
        <taxon>eudicotyledons</taxon>
        <taxon>Gunneridae</taxon>
        <taxon>Pentapetalae</taxon>
        <taxon>rosids</taxon>
        <taxon>malvids</taxon>
        <taxon>Malvales</taxon>
        <taxon>Malvaceae</taxon>
        <taxon>Malvoideae</taxon>
        <taxon>Hibiscus</taxon>
    </lineage>
</organism>
<protein>
    <submittedName>
        <fullName evidence="1">Uncharacterized protein</fullName>
    </submittedName>
</protein>
<dbReference type="Proteomes" id="UP001472677">
    <property type="component" value="Unassembled WGS sequence"/>
</dbReference>
<name>A0ABR2DDY4_9ROSI</name>